<feature type="compositionally biased region" description="Acidic residues" evidence="1">
    <location>
        <begin position="48"/>
        <end position="62"/>
    </location>
</feature>
<evidence type="ECO:0000313" key="3">
    <source>
        <dbReference type="Proteomes" id="UP000649328"/>
    </source>
</evidence>
<feature type="region of interest" description="Disordered" evidence="1">
    <location>
        <begin position="38"/>
        <end position="70"/>
    </location>
</feature>
<comment type="caution">
    <text evidence="2">The sequence shown here is derived from an EMBL/GenBank/DDBJ whole genome shotgun (WGS) entry which is preliminary data.</text>
</comment>
<dbReference type="AlphaFoldDB" id="A0A8H7GMP8"/>
<keyword evidence="3" id="KW-1185">Reference proteome</keyword>
<protein>
    <submittedName>
        <fullName evidence="2">Uncharacterized protein</fullName>
    </submittedName>
</protein>
<accession>A0A8H7GMP8</accession>
<evidence type="ECO:0000256" key="1">
    <source>
        <dbReference type="SAM" id="MobiDB-lite"/>
    </source>
</evidence>
<sequence>MLYNLPNPSLEGILLAVSTHNGPQIAFSYPEHLCIRKLSRPDERPEEASDDEDYEIENDSEALEATKSPCEMDVNSPDYYLGTKYDLMTFLDMRESHQKAHFGVDSVRKAIKWHEMAMEVKKCLKITLRSPQVRIQD</sequence>
<reference evidence="2" key="1">
    <citation type="submission" date="2020-10" db="EMBL/GenBank/DDBJ databases">
        <title>The Whole-Genome Sequence of Metschnikowia persimmonesis, a Novel Endophytic Yeast Species Isolated from Medicinal Plant Diospyros kaki Thumb.</title>
        <authorList>
            <person name="Rahmat E."/>
            <person name="Kang Y."/>
        </authorList>
    </citation>
    <scope>NUCLEOTIDE SEQUENCE</scope>
    <source>
        <strain evidence="2">KIOM G15050</strain>
    </source>
</reference>
<gene>
    <name evidence="2" type="ORF">HF325_005978</name>
</gene>
<dbReference type="EMBL" id="JACBPP010000009">
    <property type="protein sequence ID" value="KAF7999302.1"/>
    <property type="molecule type" value="Genomic_DNA"/>
</dbReference>
<evidence type="ECO:0000313" key="2">
    <source>
        <dbReference type="EMBL" id="KAF7999302.1"/>
    </source>
</evidence>
<organism evidence="2 3">
    <name type="scientific">Metschnikowia pulcherrima</name>
    <dbReference type="NCBI Taxonomy" id="27326"/>
    <lineage>
        <taxon>Eukaryota</taxon>
        <taxon>Fungi</taxon>
        <taxon>Dikarya</taxon>
        <taxon>Ascomycota</taxon>
        <taxon>Saccharomycotina</taxon>
        <taxon>Pichiomycetes</taxon>
        <taxon>Metschnikowiaceae</taxon>
        <taxon>Metschnikowia</taxon>
    </lineage>
</organism>
<dbReference type="Proteomes" id="UP000649328">
    <property type="component" value="Unassembled WGS sequence"/>
</dbReference>
<name>A0A8H7GMP8_9ASCO</name>
<proteinExistence type="predicted"/>